<keyword evidence="1" id="KW-0234">DNA repair</keyword>
<dbReference type="Pfam" id="PF01693">
    <property type="entry name" value="Cauli_VI"/>
    <property type="match status" value="1"/>
</dbReference>
<comment type="catalytic activity">
    <reaction evidence="1">
        <text>ATP + H2O = ADP + phosphate + H(+)</text>
        <dbReference type="Rhea" id="RHEA:13065"/>
        <dbReference type="ChEBI" id="CHEBI:15377"/>
        <dbReference type="ChEBI" id="CHEBI:15378"/>
        <dbReference type="ChEBI" id="CHEBI:30616"/>
        <dbReference type="ChEBI" id="CHEBI:43474"/>
        <dbReference type="ChEBI" id="CHEBI:456216"/>
        <dbReference type="EC" id="5.6.2.3"/>
    </reaction>
</comment>
<dbReference type="InterPro" id="IPR027417">
    <property type="entry name" value="P-loop_NTPase"/>
</dbReference>
<keyword evidence="5" id="KW-1185">Reference proteome</keyword>
<dbReference type="EC" id="5.6.2.3" evidence="1"/>
<keyword evidence="1" id="KW-0547">Nucleotide-binding</keyword>
<dbReference type="PANTHER" id="PTHR47642:SF5">
    <property type="entry name" value="ATP-DEPENDENT DNA HELICASE"/>
    <property type="match status" value="1"/>
</dbReference>
<keyword evidence="1" id="KW-0067">ATP-binding</keyword>
<sequence length="201" mass="21895">MAEKSYFAVKKGREGPKIYDSWEECQMAVTGYSRVEVKKFKSLTAAEAWILPVLMCTASTISYGENILSVDPIEDRATRPPEIVLSEEQAHILNKVKKGGNVFFTGPAGTGKTVLLHEIIKCLRLRFPGPGRQTAVAVTASTGIASISIGGTTLHSWAGIGLGEGTAERLSGKILGTDYLRERWQGVESLIIDETVYYLTN</sequence>
<dbReference type="InterPro" id="IPR037056">
    <property type="entry name" value="RNase_H1_N_sf"/>
</dbReference>
<dbReference type="InterPro" id="IPR011320">
    <property type="entry name" value="RNase_H1_N"/>
</dbReference>
<evidence type="ECO:0000259" key="2">
    <source>
        <dbReference type="Pfam" id="PF01693"/>
    </source>
</evidence>
<evidence type="ECO:0000256" key="1">
    <source>
        <dbReference type="RuleBase" id="RU363044"/>
    </source>
</evidence>
<dbReference type="GO" id="GO:0006310">
    <property type="term" value="P:DNA recombination"/>
    <property type="evidence" value="ECO:0007669"/>
    <property type="project" value="UniProtKB-KW"/>
</dbReference>
<dbReference type="InterPro" id="IPR051055">
    <property type="entry name" value="PIF1_helicase"/>
</dbReference>
<dbReference type="Gene3D" id="3.40.50.300">
    <property type="entry name" value="P-loop containing nucleotide triphosphate hydrolases"/>
    <property type="match status" value="1"/>
</dbReference>
<name>A0AAD4QDV5_9AGAM</name>
<dbReference type="SUPFAM" id="SSF55658">
    <property type="entry name" value="L9 N-domain-like"/>
    <property type="match status" value="1"/>
</dbReference>
<dbReference type="GO" id="GO:0005524">
    <property type="term" value="F:ATP binding"/>
    <property type="evidence" value="ECO:0007669"/>
    <property type="project" value="UniProtKB-KW"/>
</dbReference>
<feature type="domain" description="Ribonuclease H1 N-terminal" evidence="2">
    <location>
        <begin position="6"/>
        <end position="49"/>
    </location>
</feature>
<evidence type="ECO:0000313" key="4">
    <source>
        <dbReference type="EMBL" id="KAH8997511.1"/>
    </source>
</evidence>
<keyword evidence="1" id="KW-0227">DNA damage</keyword>
<dbReference type="Pfam" id="PF05970">
    <property type="entry name" value="PIF1"/>
    <property type="match status" value="1"/>
</dbReference>
<dbReference type="AlphaFoldDB" id="A0AAD4QDV5"/>
<protein>
    <recommendedName>
        <fullName evidence="1">ATP-dependent DNA helicase</fullName>
        <ecNumber evidence="1">5.6.2.3</ecNumber>
    </recommendedName>
</protein>
<dbReference type="GO" id="GO:0016787">
    <property type="term" value="F:hydrolase activity"/>
    <property type="evidence" value="ECO:0007669"/>
    <property type="project" value="UniProtKB-KW"/>
</dbReference>
<dbReference type="GO" id="GO:0043139">
    <property type="term" value="F:5'-3' DNA helicase activity"/>
    <property type="evidence" value="ECO:0007669"/>
    <property type="project" value="UniProtKB-EC"/>
</dbReference>
<dbReference type="InterPro" id="IPR009027">
    <property type="entry name" value="Ribosomal_bL9/RNase_H1_N"/>
</dbReference>
<dbReference type="InterPro" id="IPR010285">
    <property type="entry name" value="DNA_helicase_pif1-like_DEAD"/>
</dbReference>
<dbReference type="GO" id="GO:0000723">
    <property type="term" value="P:telomere maintenance"/>
    <property type="evidence" value="ECO:0007669"/>
    <property type="project" value="InterPro"/>
</dbReference>
<dbReference type="Proteomes" id="UP001201163">
    <property type="component" value="Unassembled WGS sequence"/>
</dbReference>
<organism evidence="4 5">
    <name type="scientific">Lactarius akahatsu</name>
    <dbReference type="NCBI Taxonomy" id="416441"/>
    <lineage>
        <taxon>Eukaryota</taxon>
        <taxon>Fungi</taxon>
        <taxon>Dikarya</taxon>
        <taxon>Basidiomycota</taxon>
        <taxon>Agaricomycotina</taxon>
        <taxon>Agaricomycetes</taxon>
        <taxon>Russulales</taxon>
        <taxon>Russulaceae</taxon>
        <taxon>Lactarius</taxon>
    </lineage>
</organism>
<dbReference type="Gene3D" id="3.40.970.10">
    <property type="entry name" value="Ribonuclease H1, N-terminal domain"/>
    <property type="match status" value="1"/>
</dbReference>
<reference evidence="4" key="1">
    <citation type="submission" date="2022-01" db="EMBL/GenBank/DDBJ databases">
        <title>Comparative genomics reveals a dynamic genome evolution in the ectomycorrhizal milk-cap (Lactarius) mushrooms.</title>
        <authorList>
            <consortium name="DOE Joint Genome Institute"/>
            <person name="Lebreton A."/>
            <person name="Tang N."/>
            <person name="Kuo A."/>
            <person name="LaButti K."/>
            <person name="Drula E."/>
            <person name="Barry K."/>
            <person name="Clum A."/>
            <person name="Lipzen A."/>
            <person name="Mousain D."/>
            <person name="Ng V."/>
            <person name="Wang R."/>
            <person name="Wang X."/>
            <person name="Dai Y."/>
            <person name="Henrissat B."/>
            <person name="Grigoriev I.V."/>
            <person name="Guerin-Laguette A."/>
            <person name="Yu F."/>
            <person name="Martin F.M."/>
        </authorList>
    </citation>
    <scope>NUCLEOTIDE SEQUENCE</scope>
    <source>
        <strain evidence="4">QP</strain>
    </source>
</reference>
<evidence type="ECO:0000313" key="5">
    <source>
        <dbReference type="Proteomes" id="UP001201163"/>
    </source>
</evidence>
<comment type="similarity">
    <text evidence="1">Belongs to the helicase family.</text>
</comment>
<gene>
    <name evidence="4" type="ORF">EDB92DRAFT_1437685</name>
</gene>
<keyword evidence="1 4" id="KW-0347">Helicase</keyword>
<dbReference type="PANTHER" id="PTHR47642">
    <property type="entry name" value="ATP-DEPENDENT DNA HELICASE"/>
    <property type="match status" value="1"/>
</dbReference>
<keyword evidence="1" id="KW-0233">DNA recombination</keyword>
<dbReference type="SUPFAM" id="SSF52540">
    <property type="entry name" value="P-loop containing nucleoside triphosphate hydrolases"/>
    <property type="match status" value="1"/>
</dbReference>
<comment type="caution">
    <text evidence="4">The sequence shown here is derived from an EMBL/GenBank/DDBJ whole genome shotgun (WGS) entry which is preliminary data.</text>
</comment>
<dbReference type="GO" id="GO:0006281">
    <property type="term" value="P:DNA repair"/>
    <property type="evidence" value="ECO:0007669"/>
    <property type="project" value="UniProtKB-KW"/>
</dbReference>
<proteinExistence type="inferred from homology"/>
<feature type="domain" description="DNA helicase Pif1-like DEAD-box helicase" evidence="3">
    <location>
        <begin position="85"/>
        <end position="195"/>
    </location>
</feature>
<keyword evidence="1" id="KW-0378">Hydrolase</keyword>
<evidence type="ECO:0000259" key="3">
    <source>
        <dbReference type="Pfam" id="PF05970"/>
    </source>
</evidence>
<dbReference type="EMBL" id="JAKELL010000007">
    <property type="protein sequence ID" value="KAH8997511.1"/>
    <property type="molecule type" value="Genomic_DNA"/>
</dbReference>
<comment type="cofactor">
    <cofactor evidence="1">
        <name>Mg(2+)</name>
        <dbReference type="ChEBI" id="CHEBI:18420"/>
    </cofactor>
</comment>
<accession>A0AAD4QDV5</accession>